<keyword evidence="9" id="KW-1185">Reference proteome</keyword>
<evidence type="ECO:0000256" key="1">
    <source>
        <dbReference type="ARBA" id="ARBA00005184"/>
    </source>
</evidence>
<evidence type="ECO:0000256" key="3">
    <source>
        <dbReference type="ARBA" id="ARBA00013229"/>
    </source>
</evidence>
<evidence type="ECO:0000256" key="6">
    <source>
        <dbReference type="SAM" id="SignalP"/>
    </source>
</evidence>
<dbReference type="EC" id="3.1.1.11" evidence="3"/>
<proteinExistence type="inferred from homology"/>
<feature type="chain" id="PRO_5011113099" description="pectinesterase" evidence="6">
    <location>
        <begin position="23"/>
        <end position="397"/>
    </location>
</feature>
<sequence length="397" mass="43196">MLGLSLLLLLPLLFQSTPITAATLPSTLNTREKCQTSRSHCSPGTLIVGKSKDADFNTLQDAITSLPNDNTTATILLLPGIYEEQVNITRQGPITLLGSTSSPKDPSRNKVTLKWAAANKDSTGQSVDNVYSSVLVVAPTLNASITGSGPTGFAVPEDTPFGNRDFRAYNIDFRNTWSEYSDGPAHAISFSRANGGFYYCGFYSYQDTVYIGKLGNAYFYKSIIAGQTDFLYGFGTAWIQSSELQLRGCGGGITAWKGTNTTFENKYGIYIADSTLKAANSSIAPEIKGACALGRPWNSQHRSIFARCYEDGTIGSSGYIDWVVDGVARYQEGVTLQAEYKSYGPGFNKTGRTEGGVTTLLGTKEWKSFSEPKKVFQDQEGVFGNVQWIDWDVVHSK</sequence>
<organism evidence="8 9">
    <name type="scientific">Penicillium steckii</name>
    <dbReference type="NCBI Taxonomy" id="303698"/>
    <lineage>
        <taxon>Eukaryota</taxon>
        <taxon>Fungi</taxon>
        <taxon>Dikarya</taxon>
        <taxon>Ascomycota</taxon>
        <taxon>Pezizomycotina</taxon>
        <taxon>Eurotiomycetes</taxon>
        <taxon>Eurotiomycetidae</taxon>
        <taxon>Eurotiales</taxon>
        <taxon>Aspergillaceae</taxon>
        <taxon>Penicillium</taxon>
    </lineage>
</organism>
<feature type="signal peptide" evidence="6">
    <location>
        <begin position="1"/>
        <end position="22"/>
    </location>
</feature>
<dbReference type="Pfam" id="PF01095">
    <property type="entry name" value="Pectinesterase"/>
    <property type="match status" value="1"/>
</dbReference>
<dbReference type="PANTHER" id="PTHR31321">
    <property type="entry name" value="ACYL-COA THIOESTER HYDROLASE YBHC-RELATED"/>
    <property type="match status" value="1"/>
</dbReference>
<evidence type="ECO:0000256" key="4">
    <source>
        <dbReference type="ARBA" id="ARBA00022801"/>
    </source>
</evidence>
<dbReference type="GO" id="GO:0045490">
    <property type="term" value="P:pectin catabolic process"/>
    <property type="evidence" value="ECO:0007669"/>
    <property type="project" value="UniProtKB-UniPathway"/>
</dbReference>
<dbReference type="Gene3D" id="2.160.20.10">
    <property type="entry name" value="Single-stranded right-handed beta-helix, Pectin lyase-like"/>
    <property type="match status" value="1"/>
</dbReference>
<dbReference type="GO" id="GO:0042545">
    <property type="term" value="P:cell wall modification"/>
    <property type="evidence" value="ECO:0007669"/>
    <property type="project" value="InterPro"/>
</dbReference>
<evidence type="ECO:0000313" key="8">
    <source>
        <dbReference type="EMBL" id="OQE29428.1"/>
    </source>
</evidence>
<dbReference type="InterPro" id="IPR012334">
    <property type="entry name" value="Pectin_lyas_fold"/>
</dbReference>
<dbReference type="FunFam" id="2.160.20.10:FF:000045">
    <property type="entry name" value="Pectin methylesterase family protein"/>
    <property type="match status" value="1"/>
</dbReference>
<dbReference type="PANTHER" id="PTHR31321:SF137">
    <property type="entry name" value="PECTIN METHYL ESTERASE (EUROFUNG)"/>
    <property type="match status" value="1"/>
</dbReference>
<dbReference type="OrthoDB" id="3934656at2759"/>
<dbReference type="AlphaFoldDB" id="A0A1V6TSR0"/>
<dbReference type="EMBL" id="MLKD01000002">
    <property type="protein sequence ID" value="OQE29428.1"/>
    <property type="molecule type" value="Genomic_DNA"/>
</dbReference>
<evidence type="ECO:0000256" key="5">
    <source>
        <dbReference type="ARBA" id="ARBA00023085"/>
    </source>
</evidence>
<reference evidence="9" key="1">
    <citation type="journal article" date="2017" name="Nat. Microbiol.">
        <title>Global analysis of biosynthetic gene clusters reveals vast potential of secondary metabolite production in Penicillium species.</title>
        <authorList>
            <person name="Nielsen J.C."/>
            <person name="Grijseels S."/>
            <person name="Prigent S."/>
            <person name="Ji B."/>
            <person name="Dainat J."/>
            <person name="Nielsen K.F."/>
            <person name="Frisvad J.C."/>
            <person name="Workman M."/>
            <person name="Nielsen J."/>
        </authorList>
    </citation>
    <scope>NUCLEOTIDE SEQUENCE [LARGE SCALE GENOMIC DNA]</scope>
    <source>
        <strain evidence="9">IBT 24891</strain>
    </source>
</reference>
<dbReference type="Proteomes" id="UP000191285">
    <property type="component" value="Unassembled WGS sequence"/>
</dbReference>
<keyword evidence="5" id="KW-0063">Aspartyl esterase</keyword>
<dbReference type="InterPro" id="IPR000070">
    <property type="entry name" value="Pectinesterase_cat"/>
</dbReference>
<keyword evidence="4" id="KW-0378">Hydrolase</keyword>
<comment type="caution">
    <text evidence="8">The sequence shown here is derived from an EMBL/GenBank/DDBJ whole genome shotgun (WGS) entry which is preliminary data.</text>
</comment>
<gene>
    <name evidence="8" type="ORF">PENSTE_c002G02490</name>
</gene>
<dbReference type="GO" id="GO:0030599">
    <property type="term" value="F:pectinesterase activity"/>
    <property type="evidence" value="ECO:0007669"/>
    <property type="project" value="UniProtKB-EC"/>
</dbReference>
<dbReference type="SUPFAM" id="SSF51126">
    <property type="entry name" value="Pectin lyase-like"/>
    <property type="match status" value="1"/>
</dbReference>
<dbReference type="UniPathway" id="UPA00545">
    <property type="reaction ID" value="UER00823"/>
</dbReference>
<comment type="pathway">
    <text evidence="1">Glycan metabolism; pectin degradation; 2-dehydro-3-deoxy-D-gluconate from pectin: step 1/5.</text>
</comment>
<feature type="domain" description="Pectinesterase catalytic" evidence="7">
    <location>
        <begin position="164"/>
        <end position="370"/>
    </location>
</feature>
<keyword evidence="6" id="KW-0732">Signal</keyword>
<accession>A0A1V6TSR0</accession>
<dbReference type="STRING" id="303698.A0A1V6TSR0"/>
<evidence type="ECO:0000259" key="7">
    <source>
        <dbReference type="Pfam" id="PF01095"/>
    </source>
</evidence>
<name>A0A1V6TSR0_9EURO</name>
<evidence type="ECO:0000313" key="9">
    <source>
        <dbReference type="Proteomes" id="UP000191285"/>
    </source>
</evidence>
<protein>
    <recommendedName>
        <fullName evidence="3">pectinesterase</fullName>
        <ecNumber evidence="3">3.1.1.11</ecNumber>
    </recommendedName>
</protein>
<dbReference type="InterPro" id="IPR011050">
    <property type="entry name" value="Pectin_lyase_fold/virulence"/>
</dbReference>
<evidence type="ECO:0000256" key="2">
    <source>
        <dbReference type="ARBA" id="ARBA00008891"/>
    </source>
</evidence>
<comment type="similarity">
    <text evidence="2">Belongs to the pectinesterase family.</text>
</comment>